<protein>
    <submittedName>
        <fullName evidence="2">Uncharacterized protein</fullName>
    </submittedName>
</protein>
<evidence type="ECO:0000313" key="2">
    <source>
        <dbReference type="EMBL" id="CBI00667.1"/>
    </source>
</evidence>
<gene>
    <name evidence="2" type="ORF">CARN3_0220</name>
</gene>
<proteinExistence type="predicted"/>
<dbReference type="EMBL" id="CABN01000161">
    <property type="protein sequence ID" value="CBI00667.1"/>
    <property type="molecule type" value="Genomic_DNA"/>
</dbReference>
<name>E6Q0F8_9ZZZZ</name>
<accession>E6Q0F8</accession>
<feature type="region of interest" description="Disordered" evidence="1">
    <location>
        <begin position="7"/>
        <end position="34"/>
    </location>
</feature>
<dbReference type="AlphaFoldDB" id="E6Q0F8"/>
<evidence type="ECO:0000256" key="1">
    <source>
        <dbReference type="SAM" id="MobiDB-lite"/>
    </source>
</evidence>
<feature type="compositionally biased region" description="Basic residues" evidence="1">
    <location>
        <begin position="9"/>
        <end position="34"/>
    </location>
</feature>
<comment type="caution">
    <text evidence="2">The sequence shown here is derived from an EMBL/GenBank/DDBJ whole genome shotgun (WGS) entry which is preliminary data.</text>
</comment>
<reference evidence="2" key="1">
    <citation type="submission" date="2009-10" db="EMBL/GenBank/DDBJ databases">
        <title>Diversity of trophic interactions inside an arsenic-rich microbial ecosystem.</title>
        <authorList>
            <person name="Bertin P.N."/>
            <person name="Heinrich-Salmeron A."/>
            <person name="Pelletier E."/>
            <person name="Goulhen-Chollet F."/>
            <person name="Arsene-Ploetze F."/>
            <person name="Gallien S."/>
            <person name="Calteau A."/>
            <person name="Vallenet D."/>
            <person name="Casiot C."/>
            <person name="Chane-Woon-Ming B."/>
            <person name="Giloteaux L."/>
            <person name="Barakat M."/>
            <person name="Bonnefoy V."/>
            <person name="Bruneel O."/>
            <person name="Chandler M."/>
            <person name="Cleiss J."/>
            <person name="Duran R."/>
            <person name="Elbaz-Poulichet F."/>
            <person name="Fonknechten N."/>
            <person name="Lauga B."/>
            <person name="Mornico D."/>
            <person name="Ortet P."/>
            <person name="Schaeffer C."/>
            <person name="Siguier P."/>
            <person name="Alexander Thil Smith A."/>
            <person name="Van Dorsselaer A."/>
            <person name="Weissenbach J."/>
            <person name="Medigue C."/>
            <person name="Le Paslier D."/>
        </authorList>
    </citation>
    <scope>NUCLEOTIDE SEQUENCE</scope>
</reference>
<organism evidence="2">
    <name type="scientific">mine drainage metagenome</name>
    <dbReference type="NCBI Taxonomy" id="410659"/>
    <lineage>
        <taxon>unclassified sequences</taxon>
        <taxon>metagenomes</taxon>
        <taxon>ecological metagenomes</taxon>
    </lineage>
</organism>
<sequence>MNRICWYDRRRKRQRSPKAAHRVPRRKLSRMSGVHRLHRACIPNHCNPLKNSIRAWQPATRPAGNNHGTPQASESQFLRNQSFDKTAGDNTITSIGFKCSLQNTRTFP</sequence>